<dbReference type="GO" id="GO:0016787">
    <property type="term" value="F:hydrolase activity"/>
    <property type="evidence" value="ECO:0007669"/>
    <property type="project" value="UniProtKB-KW"/>
</dbReference>
<comment type="caution">
    <text evidence="6">The sequence shown here is derived from an EMBL/GenBank/DDBJ whole genome shotgun (WGS) entry which is preliminary data.</text>
</comment>
<dbReference type="AlphaFoldDB" id="A0A9P9GUC0"/>
<dbReference type="Pfam" id="PF07859">
    <property type="entry name" value="Abhydrolase_3"/>
    <property type="match status" value="1"/>
</dbReference>
<dbReference type="Proteomes" id="UP000736672">
    <property type="component" value="Unassembled WGS sequence"/>
</dbReference>
<dbReference type="InterPro" id="IPR033140">
    <property type="entry name" value="Lipase_GDXG_put_SER_AS"/>
</dbReference>
<name>A0A9P9GUC0_FUSSL</name>
<dbReference type="OrthoDB" id="2152029at2759"/>
<gene>
    <name evidence="6" type="ORF">B0J15DRAFT_515297</name>
</gene>
<evidence type="ECO:0000256" key="1">
    <source>
        <dbReference type="ARBA" id="ARBA00010515"/>
    </source>
</evidence>
<feature type="active site" evidence="3">
    <location>
        <position position="210"/>
    </location>
</feature>
<organism evidence="6 7">
    <name type="scientific">Fusarium solani</name>
    <name type="common">Filamentous fungus</name>
    <dbReference type="NCBI Taxonomy" id="169388"/>
    <lineage>
        <taxon>Eukaryota</taxon>
        <taxon>Fungi</taxon>
        <taxon>Dikarya</taxon>
        <taxon>Ascomycota</taxon>
        <taxon>Pezizomycotina</taxon>
        <taxon>Sordariomycetes</taxon>
        <taxon>Hypocreomycetidae</taxon>
        <taxon>Hypocreales</taxon>
        <taxon>Nectriaceae</taxon>
        <taxon>Fusarium</taxon>
        <taxon>Fusarium solani species complex</taxon>
    </lineage>
</organism>
<keyword evidence="4" id="KW-1133">Transmembrane helix</keyword>
<evidence type="ECO:0000256" key="4">
    <source>
        <dbReference type="SAM" id="Phobius"/>
    </source>
</evidence>
<dbReference type="InterPro" id="IPR029058">
    <property type="entry name" value="AB_hydrolase_fold"/>
</dbReference>
<accession>A0A9P9GUC0</accession>
<comment type="similarity">
    <text evidence="1">Belongs to the 'GDXG' lipolytic enzyme family.</text>
</comment>
<keyword evidence="7" id="KW-1185">Reference proteome</keyword>
<dbReference type="InterPro" id="IPR013094">
    <property type="entry name" value="AB_hydrolase_3"/>
</dbReference>
<keyword evidence="4" id="KW-0472">Membrane</keyword>
<feature type="transmembrane region" description="Helical" evidence="4">
    <location>
        <begin position="12"/>
        <end position="35"/>
    </location>
</feature>
<dbReference type="PANTHER" id="PTHR48081">
    <property type="entry name" value="AB HYDROLASE SUPERFAMILY PROTEIN C4A8.06C"/>
    <property type="match status" value="1"/>
</dbReference>
<evidence type="ECO:0000256" key="2">
    <source>
        <dbReference type="ARBA" id="ARBA00022801"/>
    </source>
</evidence>
<evidence type="ECO:0000256" key="3">
    <source>
        <dbReference type="PROSITE-ProRule" id="PRU10038"/>
    </source>
</evidence>
<keyword evidence="4" id="KW-0812">Transmembrane</keyword>
<proteinExistence type="inferred from homology"/>
<dbReference type="PANTHER" id="PTHR48081:SF8">
    <property type="entry name" value="ALPHA_BETA HYDROLASE FOLD-3 DOMAIN-CONTAINING PROTEIN-RELATED"/>
    <property type="match status" value="1"/>
</dbReference>
<evidence type="ECO:0000259" key="5">
    <source>
        <dbReference type="Pfam" id="PF07859"/>
    </source>
</evidence>
<keyword evidence="2 6" id="KW-0378">Hydrolase</keyword>
<protein>
    <submittedName>
        <fullName evidence="6">Alpha/beta hydrolase</fullName>
    </submittedName>
</protein>
<reference evidence="6" key="1">
    <citation type="journal article" date="2021" name="Nat. Commun.">
        <title>Genetic determinants of endophytism in the Arabidopsis root mycobiome.</title>
        <authorList>
            <person name="Mesny F."/>
            <person name="Miyauchi S."/>
            <person name="Thiergart T."/>
            <person name="Pickel B."/>
            <person name="Atanasova L."/>
            <person name="Karlsson M."/>
            <person name="Huettel B."/>
            <person name="Barry K.W."/>
            <person name="Haridas S."/>
            <person name="Chen C."/>
            <person name="Bauer D."/>
            <person name="Andreopoulos W."/>
            <person name="Pangilinan J."/>
            <person name="LaButti K."/>
            <person name="Riley R."/>
            <person name="Lipzen A."/>
            <person name="Clum A."/>
            <person name="Drula E."/>
            <person name="Henrissat B."/>
            <person name="Kohler A."/>
            <person name="Grigoriev I.V."/>
            <person name="Martin F.M."/>
            <person name="Hacquard S."/>
        </authorList>
    </citation>
    <scope>NUCLEOTIDE SEQUENCE</scope>
    <source>
        <strain evidence="6">FSSC 5 MPI-SDFR-AT-0091</strain>
    </source>
</reference>
<dbReference type="PROSITE" id="PS01174">
    <property type="entry name" value="LIPASE_GDXG_SER"/>
    <property type="match status" value="1"/>
</dbReference>
<dbReference type="EMBL" id="JAGTJS010000017">
    <property type="protein sequence ID" value="KAH7244850.1"/>
    <property type="molecule type" value="Genomic_DNA"/>
</dbReference>
<dbReference type="InterPro" id="IPR050300">
    <property type="entry name" value="GDXG_lipolytic_enzyme"/>
</dbReference>
<sequence length="374" mass="40215">MHSLWSSQPFKAMYILFIIPPAMLLAVAHAVFANLMRFSRPHPSWSFRQAFALRLVKALVKHQSALRMPAPLSLEPGSEGDRFVVVSPAAPARFKGPTDGVAIQPGKVGGTWSPAPIPALPRAQQDQVVALHFHGGAYVAGDGRDNDMGFLSRTLLQNTPCTHIFTPQYRLSNNPGGRFPAALQDAISSYSYLVHELGIAPSRIVLSGDSAGGNLALALLRYVSSFGSEADLPWPRAVMLWSPWVDLALAKGPKNAEALPNYSSDYIHSSFGVWGVEALTGDGAVSAMDPYISPVYSPFRSESPIWVHVGGKELLFGEIMRLLEGLRGAGTSVELAVEDLAPHDILNSGPLLQFEKEAVLGAKLAGEFLGRITG</sequence>
<feature type="domain" description="Alpha/beta hydrolase fold-3" evidence="5">
    <location>
        <begin position="131"/>
        <end position="345"/>
    </location>
</feature>
<dbReference type="Gene3D" id="3.40.50.1820">
    <property type="entry name" value="alpha/beta hydrolase"/>
    <property type="match status" value="1"/>
</dbReference>
<evidence type="ECO:0000313" key="6">
    <source>
        <dbReference type="EMBL" id="KAH7244850.1"/>
    </source>
</evidence>
<dbReference type="SUPFAM" id="SSF53474">
    <property type="entry name" value="alpha/beta-Hydrolases"/>
    <property type="match status" value="1"/>
</dbReference>
<evidence type="ECO:0000313" key="7">
    <source>
        <dbReference type="Proteomes" id="UP000736672"/>
    </source>
</evidence>